<name>A0A9J5WKD3_SOLCO</name>
<sequence>MGCTPLVHEVFKKIHVKKKENESDPDVWAEERTEQTFYVNENLDSSVQLIPELSSQIWTKKVVGGHTRVESMASMEPNQQKVH</sequence>
<dbReference type="EMBL" id="JACXVP010000011">
    <property type="protein sequence ID" value="KAG5575994.1"/>
    <property type="molecule type" value="Genomic_DNA"/>
</dbReference>
<dbReference type="AlphaFoldDB" id="A0A9J5WKD3"/>
<evidence type="ECO:0000313" key="1">
    <source>
        <dbReference type="EMBL" id="KAG5575994.1"/>
    </source>
</evidence>
<accession>A0A9J5WKD3</accession>
<evidence type="ECO:0000313" key="2">
    <source>
        <dbReference type="Proteomes" id="UP000824120"/>
    </source>
</evidence>
<keyword evidence="2" id="KW-1185">Reference proteome</keyword>
<dbReference type="Proteomes" id="UP000824120">
    <property type="component" value="Chromosome 11"/>
</dbReference>
<comment type="caution">
    <text evidence="1">The sequence shown here is derived from an EMBL/GenBank/DDBJ whole genome shotgun (WGS) entry which is preliminary data.</text>
</comment>
<reference evidence="1 2" key="1">
    <citation type="submission" date="2020-09" db="EMBL/GenBank/DDBJ databases">
        <title>De no assembly of potato wild relative species, Solanum commersonii.</title>
        <authorList>
            <person name="Cho K."/>
        </authorList>
    </citation>
    <scope>NUCLEOTIDE SEQUENCE [LARGE SCALE GENOMIC DNA]</scope>
    <source>
        <strain evidence="1">LZ3.2</strain>
        <tissue evidence="1">Leaf</tissue>
    </source>
</reference>
<organism evidence="1 2">
    <name type="scientific">Solanum commersonii</name>
    <name type="common">Commerson's wild potato</name>
    <name type="synonym">Commerson's nightshade</name>
    <dbReference type="NCBI Taxonomy" id="4109"/>
    <lineage>
        <taxon>Eukaryota</taxon>
        <taxon>Viridiplantae</taxon>
        <taxon>Streptophyta</taxon>
        <taxon>Embryophyta</taxon>
        <taxon>Tracheophyta</taxon>
        <taxon>Spermatophyta</taxon>
        <taxon>Magnoliopsida</taxon>
        <taxon>eudicotyledons</taxon>
        <taxon>Gunneridae</taxon>
        <taxon>Pentapetalae</taxon>
        <taxon>asterids</taxon>
        <taxon>lamiids</taxon>
        <taxon>Solanales</taxon>
        <taxon>Solanaceae</taxon>
        <taxon>Solanoideae</taxon>
        <taxon>Solaneae</taxon>
        <taxon>Solanum</taxon>
    </lineage>
</organism>
<protein>
    <submittedName>
        <fullName evidence="1">Uncharacterized protein</fullName>
    </submittedName>
</protein>
<gene>
    <name evidence="1" type="ORF">H5410_056128</name>
</gene>
<proteinExistence type="predicted"/>
<dbReference type="OrthoDB" id="1327584at2759"/>